<keyword evidence="5" id="KW-1185">Reference proteome</keyword>
<dbReference type="InterPro" id="IPR036291">
    <property type="entry name" value="NAD(P)-bd_dom_sf"/>
</dbReference>
<dbReference type="SUPFAM" id="SSF51735">
    <property type="entry name" value="NAD(P)-binding Rossmann-fold domains"/>
    <property type="match status" value="2"/>
</dbReference>
<keyword evidence="2" id="KW-0812">Transmembrane</keyword>
<dbReference type="InterPro" id="IPR051203">
    <property type="entry name" value="Polysaccharide_Synthase-Rel"/>
</dbReference>
<dbReference type="InterPro" id="IPR003869">
    <property type="entry name" value="Polysac_CapD-like"/>
</dbReference>
<dbReference type="PANTHER" id="PTHR43318">
    <property type="entry name" value="UDP-N-ACETYLGLUCOSAMINE 4,6-DEHYDRATASE"/>
    <property type="match status" value="1"/>
</dbReference>
<proteinExistence type="inferred from homology"/>
<feature type="domain" description="Polysaccharide biosynthesis protein CapD-like" evidence="3">
    <location>
        <begin position="283"/>
        <end position="573"/>
    </location>
</feature>
<feature type="transmembrane region" description="Helical" evidence="2">
    <location>
        <begin position="12"/>
        <end position="31"/>
    </location>
</feature>
<dbReference type="Pfam" id="PF13727">
    <property type="entry name" value="CoA_binding_3"/>
    <property type="match status" value="1"/>
</dbReference>
<dbReference type="RefSeq" id="WP_207862026.1">
    <property type="nucleotide sequence ID" value="NZ_JAFREP010000031.1"/>
</dbReference>
<dbReference type="Pfam" id="PF02719">
    <property type="entry name" value="Polysacc_synt_2"/>
    <property type="match status" value="1"/>
</dbReference>
<dbReference type="Proteomes" id="UP000664417">
    <property type="component" value="Unassembled WGS sequence"/>
</dbReference>
<name>A0A8J7U517_9BACT</name>
<dbReference type="CDD" id="cd05237">
    <property type="entry name" value="UDP_invert_4-6DH_SDR_e"/>
    <property type="match status" value="1"/>
</dbReference>
<accession>A0A8J7U517</accession>
<organism evidence="4 5">
    <name type="scientific">Acanthopleuribacter pedis</name>
    <dbReference type="NCBI Taxonomy" id="442870"/>
    <lineage>
        <taxon>Bacteria</taxon>
        <taxon>Pseudomonadati</taxon>
        <taxon>Acidobacteriota</taxon>
        <taxon>Holophagae</taxon>
        <taxon>Acanthopleuribacterales</taxon>
        <taxon>Acanthopleuribacteraceae</taxon>
        <taxon>Acanthopleuribacter</taxon>
    </lineage>
</organism>
<keyword evidence="2" id="KW-1133">Transmembrane helix</keyword>
<evidence type="ECO:0000256" key="2">
    <source>
        <dbReference type="SAM" id="Phobius"/>
    </source>
</evidence>
<dbReference type="EMBL" id="JAFREP010000031">
    <property type="protein sequence ID" value="MBO1322053.1"/>
    <property type="molecule type" value="Genomic_DNA"/>
</dbReference>
<evidence type="ECO:0000313" key="5">
    <source>
        <dbReference type="Proteomes" id="UP000664417"/>
    </source>
</evidence>
<dbReference type="Gene3D" id="3.40.50.720">
    <property type="entry name" value="NAD(P)-binding Rossmann-like Domain"/>
    <property type="match status" value="2"/>
</dbReference>
<evidence type="ECO:0000259" key="3">
    <source>
        <dbReference type="Pfam" id="PF02719"/>
    </source>
</evidence>
<feature type="transmembrane region" description="Helical" evidence="2">
    <location>
        <begin position="84"/>
        <end position="104"/>
    </location>
</feature>
<evidence type="ECO:0000313" key="4">
    <source>
        <dbReference type="EMBL" id="MBO1322053.1"/>
    </source>
</evidence>
<protein>
    <submittedName>
        <fullName evidence="4">Polysaccharide biosynthesis protein</fullName>
    </submittedName>
</protein>
<keyword evidence="2" id="KW-0472">Membrane</keyword>
<comment type="similarity">
    <text evidence="1">Belongs to the polysaccharide synthase family.</text>
</comment>
<evidence type="ECO:0000256" key="1">
    <source>
        <dbReference type="ARBA" id="ARBA00007430"/>
    </source>
</evidence>
<sequence length="638" mass="71050">MFLKLNRLPRYLKKLIVLFVDFLILWLALWSSFAMRYDTWWPENFVKYVEIWALAPVLTIPVLYALGLYKAVIRYLSPHFLIPILRSAVIAVLMFALVAIMTHIQIPRPLYIVYGVNVVLLMGGTRLLAKMYLPDVNVQDCNKRRIGLYGAGKAGTQIAHALLGSPEYRVMAFFDDNSEIQGWEILGVRVFSPDRMADIVAKYQLHEVVLCIPSATRCRRRELIERMAAMGVDVKILPGIPNIVSGKVRVDDIRQVEIEDVLGRDPVEPDAALIGKSITGKVVLVSGAGGSIGSELCRQILDRQPETLLLLEANEYALYNIERELRRRDSQGRVAIVPVLCSVQNGKRCQKIMEAHGVQSIFHAAAYKHVPIVEQNICEGIRNNIFGTLAFAQAAERAGVARFTLISTDKAVRPTSAMGATKRFAELILQGMHESGSKTVFSMVRFGNVLGSSGSVIPLFREQIRQGGPVTVTHEEMTRYFMTIPEAAQLVVQASAMASGGDVFVLDMGEPVRIYDLAAKMIHLSGLSVIDPDTGRGDVEIRITGVRPGEKLYEELLIGDNALATDHPRISRAMEESIDWKRVDAFLKEFEPALDNQDAESARRILLRGVRGFRPADATHFDAATRRQEVVEVLDQAS</sequence>
<reference evidence="4" key="1">
    <citation type="submission" date="2021-03" db="EMBL/GenBank/DDBJ databases">
        <authorList>
            <person name="Wang G."/>
        </authorList>
    </citation>
    <scope>NUCLEOTIDE SEQUENCE</scope>
    <source>
        <strain evidence="4">KCTC 12899</strain>
    </source>
</reference>
<dbReference type="AlphaFoldDB" id="A0A8J7U517"/>
<gene>
    <name evidence="4" type="ORF">J3U88_26490</name>
</gene>
<feature type="transmembrane region" description="Helical" evidence="2">
    <location>
        <begin position="51"/>
        <end position="72"/>
    </location>
</feature>
<comment type="caution">
    <text evidence="4">The sequence shown here is derived from an EMBL/GenBank/DDBJ whole genome shotgun (WGS) entry which is preliminary data.</text>
</comment>
<dbReference type="PANTHER" id="PTHR43318:SF1">
    <property type="entry name" value="POLYSACCHARIDE BIOSYNTHESIS PROTEIN EPSC-RELATED"/>
    <property type="match status" value="1"/>
</dbReference>